<dbReference type="EMBL" id="JAVBVO010000003">
    <property type="protein sequence ID" value="MDZ5759598.1"/>
    <property type="molecule type" value="Genomic_DNA"/>
</dbReference>
<dbReference type="InterPro" id="IPR050661">
    <property type="entry name" value="BglG_antiterminators"/>
</dbReference>
<dbReference type="PANTHER" id="PTHR30185">
    <property type="entry name" value="CRYPTIC BETA-GLUCOSIDE BGL OPERON ANTITERMINATOR"/>
    <property type="match status" value="1"/>
</dbReference>
<sequence>MELDSLLSTSTLREITLIKLLNQRYPNWISKEEISSQLYISNRTLKSTVIVINSFFKEKNYEQYIETDAALGYKLSASTNAISNLIYLERLKSSTSFNLLLSIYNKKFISSKHFTDYYFISLTSFYKDVRTINLILDKFGIQFNSREGTLSGESSQIRYFFCKFFWFSYGMSEWPFQQVDEGETMEMSKKIGAQINPYLSPIQTRQLAFALSVCLNDLNTKKFIEPTFKTLESDNLLYQEIQATIHQKYYFFKQNILKHEVNFIYSFIVSNPIFIQTEKMFSFIKTSFQEKDSANFAYSNQLLTELVNNSSHLMTVNFLDKQNFLAHILCLNFQMDTFHDTHKYIEDLQLDELKQLNPDLFNGYLLIFSAIEKQGIYPIYPIETRSYRLKAYFFFLFSLSDSAVEINQISIQVLSDKSIYRKILKNELIKNIPYTIDFTDNNDQNNGPDIVVTDTPTFFNQLDIPIFHISFPPTSNEWLELNSLVEQEIQKKRTLQNFRPFN</sequence>
<dbReference type="Pfam" id="PF05043">
    <property type="entry name" value="Mga"/>
    <property type="match status" value="1"/>
</dbReference>
<accession>A0AAW9KBP4</accession>
<evidence type="ECO:0000256" key="2">
    <source>
        <dbReference type="ARBA" id="ARBA00023163"/>
    </source>
</evidence>
<evidence type="ECO:0000256" key="1">
    <source>
        <dbReference type="ARBA" id="ARBA00023015"/>
    </source>
</evidence>
<dbReference type="AlphaFoldDB" id="A0AAW9KBP4"/>
<dbReference type="PANTHER" id="PTHR30185:SF13">
    <property type="entry name" value="LICABCH OPERON REGULATOR-RELATED"/>
    <property type="match status" value="1"/>
</dbReference>
<proteinExistence type="predicted"/>
<evidence type="ECO:0000313" key="5">
    <source>
        <dbReference type="Proteomes" id="UP001290462"/>
    </source>
</evidence>
<organism evidence="4 5">
    <name type="scientific">Carnobacterium maltaromaticum</name>
    <name type="common">Carnobacterium piscicola</name>
    <dbReference type="NCBI Taxonomy" id="2751"/>
    <lineage>
        <taxon>Bacteria</taxon>
        <taxon>Bacillati</taxon>
        <taxon>Bacillota</taxon>
        <taxon>Bacilli</taxon>
        <taxon>Lactobacillales</taxon>
        <taxon>Carnobacteriaceae</taxon>
        <taxon>Carnobacterium</taxon>
    </lineage>
</organism>
<keyword evidence="2" id="KW-0804">Transcription</keyword>
<feature type="domain" description="Mga helix-turn-helix" evidence="3">
    <location>
        <begin position="86"/>
        <end position="165"/>
    </location>
</feature>
<evidence type="ECO:0000259" key="3">
    <source>
        <dbReference type="Pfam" id="PF05043"/>
    </source>
</evidence>
<comment type="caution">
    <text evidence="4">The sequence shown here is derived from an EMBL/GenBank/DDBJ whole genome shotgun (WGS) entry which is preliminary data.</text>
</comment>
<evidence type="ECO:0000313" key="4">
    <source>
        <dbReference type="EMBL" id="MDZ5759598.1"/>
    </source>
</evidence>
<gene>
    <name evidence="4" type="ORF">RAK27_13115</name>
</gene>
<dbReference type="RefSeq" id="WP_322809301.1">
    <property type="nucleotide sequence ID" value="NZ_JAVBVO010000003.1"/>
</dbReference>
<keyword evidence="1" id="KW-0805">Transcription regulation</keyword>
<reference evidence="4" key="1">
    <citation type="submission" date="2023-08" db="EMBL/GenBank/DDBJ databases">
        <title>Genomic characterization of piscicolin 126 produced by Carnobacterium maltaromaticum CM22 strain isolated from salmon (Salmo salar).</title>
        <authorList>
            <person name="Gonzalez-Gragera E."/>
            <person name="Garcia-Lopez J.D."/>
            <person name="Teso-Perez C."/>
            <person name="Gimenez-Hernandez I."/>
            <person name="Peralta-Sanchez J.M."/>
            <person name="Valdivia E."/>
            <person name="Montalban-Lopez M."/>
            <person name="Martin-Platero A.M."/>
            <person name="Banos A."/>
            <person name="Martinez-Bueno M."/>
        </authorList>
    </citation>
    <scope>NUCLEOTIDE SEQUENCE</scope>
    <source>
        <strain evidence="4">CM22</strain>
    </source>
</reference>
<dbReference type="InterPro" id="IPR007737">
    <property type="entry name" value="Mga_HTH"/>
</dbReference>
<name>A0AAW9KBP4_CARML</name>
<protein>
    <submittedName>
        <fullName evidence="4">Helix-turn-helix domain-containing protein</fullName>
    </submittedName>
</protein>
<dbReference type="Proteomes" id="UP001290462">
    <property type="component" value="Unassembled WGS sequence"/>
</dbReference>